<keyword evidence="6 7" id="KW-0472">Membrane</keyword>
<dbReference type="HAMAP" id="MF_01207">
    <property type="entry name" value="MsrQ"/>
    <property type="match status" value="1"/>
</dbReference>
<feature type="transmembrane region" description="Helical" evidence="7">
    <location>
        <begin position="161"/>
        <end position="180"/>
    </location>
</feature>
<keyword evidence="7" id="KW-1003">Cell membrane</keyword>
<keyword evidence="5 7" id="KW-0408">Iron</keyword>
<evidence type="ECO:0000256" key="4">
    <source>
        <dbReference type="ARBA" id="ARBA00022989"/>
    </source>
</evidence>
<dbReference type="RefSeq" id="WP_340276768.1">
    <property type="nucleotide sequence ID" value="NZ_JBAKIA010000018.1"/>
</dbReference>
<feature type="domain" description="Ferric oxidoreductase" evidence="8">
    <location>
        <begin position="63"/>
        <end position="174"/>
    </location>
</feature>
<evidence type="ECO:0000313" key="10">
    <source>
        <dbReference type="Proteomes" id="UP001385499"/>
    </source>
</evidence>
<keyword evidence="10" id="KW-1185">Reference proteome</keyword>
<reference evidence="9 10" key="1">
    <citation type="submission" date="2024-02" db="EMBL/GenBank/DDBJ databases">
        <title>Roseibium algae sp. nov., isolated from marine alga (Grateloupia sp.), showing potential in myo-inositol conversion.</title>
        <authorList>
            <person name="Wang Y."/>
        </authorList>
    </citation>
    <scope>NUCLEOTIDE SEQUENCE [LARGE SCALE GENOMIC DNA]</scope>
    <source>
        <strain evidence="9 10">H3510</strain>
    </source>
</reference>
<comment type="similarity">
    <text evidence="7">Belongs to the MsrQ family.</text>
</comment>
<keyword evidence="7" id="KW-0249">Electron transport</keyword>
<dbReference type="PANTHER" id="PTHR36964">
    <property type="entry name" value="PROTEIN-METHIONINE-SULFOXIDE REDUCTASE HEME-BINDING SUBUNIT MSRQ"/>
    <property type="match status" value="1"/>
</dbReference>
<feature type="transmembrane region" description="Helical" evidence="7">
    <location>
        <begin position="95"/>
        <end position="113"/>
    </location>
</feature>
<protein>
    <recommendedName>
        <fullName evidence="7">Protein-methionine-sulfoxide reductase heme-binding subunit MsrQ</fullName>
    </recommendedName>
    <alternativeName>
        <fullName evidence="7">Flavocytochrome MsrQ</fullName>
    </alternativeName>
</protein>
<feature type="transmembrane region" description="Helical" evidence="7">
    <location>
        <begin position="259"/>
        <end position="282"/>
    </location>
</feature>
<comment type="caution">
    <text evidence="7">Lacks conserved residue(s) required for the propagation of feature annotation.</text>
</comment>
<dbReference type="EMBL" id="JBAKIA010000018">
    <property type="protein sequence ID" value="MEJ8476307.1"/>
    <property type="molecule type" value="Genomic_DNA"/>
</dbReference>
<keyword evidence="4 7" id="KW-1133">Transmembrane helix</keyword>
<dbReference type="PANTHER" id="PTHR36964:SF1">
    <property type="entry name" value="PROTEIN-METHIONINE-SULFOXIDE REDUCTASE HEME-BINDING SUBUNIT MSRQ"/>
    <property type="match status" value="1"/>
</dbReference>
<evidence type="ECO:0000256" key="5">
    <source>
        <dbReference type="ARBA" id="ARBA00023004"/>
    </source>
</evidence>
<proteinExistence type="inferred from homology"/>
<evidence type="ECO:0000256" key="7">
    <source>
        <dbReference type="HAMAP-Rule" id="MF_01207"/>
    </source>
</evidence>
<comment type="subunit">
    <text evidence="7">Heterodimer of a catalytic subunit (MsrP) and a heme-binding subunit (MsrQ).</text>
</comment>
<dbReference type="InterPro" id="IPR013130">
    <property type="entry name" value="Fe3_Rdtase_TM_dom"/>
</dbReference>
<dbReference type="Pfam" id="PF01794">
    <property type="entry name" value="Ferric_reduct"/>
    <property type="match status" value="1"/>
</dbReference>
<keyword evidence="7" id="KW-0285">Flavoprotein</keyword>
<gene>
    <name evidence="7" type="primary">msrQ</name>
    <name evidence="9" type="ORF">V6575_19635</name>
</gene>
<feature type="transmembrane region" description="Helical" evidence="7">
    <location>
        <begin position="25"/>
        <end position="45"/>
    </location>
</feature>
<keyword evidence="7" id="KW-0288">FMN</keyword>
<evidence type="ECO:0000256" key="6">
    <source>
        <dbReference type="ARBA" id="ARBA00023136"/>
    </source>
</evidence>
<organism evidence="9 10">
    <name type="scientific">Roseibium algae</name>
    <dbReference type="NCBI Taxonomy" id="3123038"/>
    <lineage>
        <taxon>Bacteria</taxon>
        <taxon>Pseudomonadati</taxon>
        <taxon>Pseudomonadota</taxon>
        <taxon>Alphaproteobacteria</taxon>
        <taxon>Hyphomicrobiales</taxon>
        <taxon>Stappiaceae</taxon>
        <taxon>Roseibium</taxon>
    </lineage>
</organism>
<comment type="function">
    <text evidence="7">Part of the MsrPQ system that repairs oxidized periplasmic proteins containing methionine sulfoxide residues (Met-O), using respiratory chain electrons. Thus protects these proteins from oxidative-stress damage caused by reactive species of oxygen and chlorine generated by the host defense mechanisms. MsrPQ is essential for the maintenance of envelope integrity under bleach stress, rescuing a wide series of structurally unrelated periplasmic proteins from methionine oxidation. MsrQ provides electrons for reduction to the reductase catalytic subunit MsrP, using the quinone pool of the respiratory chain.</text>
</comment>
<evidence type="ECO:0000313" key="9">
    <source>
        <dbReference type="EMBL" id="MEJ8476307.1"/>
    </source>
</evidence>
<evidence type="ECO:0000259" key="8">
    <source>
        <dbReference type="Pfam" id="PF01794"/>
    </source>
</evidence>
<keyword evidence="2 7" id="KW-0813">Transport</keyword>
<accession>A0ABU8TQV9</accession>
<keyword evidence="7" id="KW-0479">Metal-binding</keyword>
<feature type="transmembrane region" description="Helical" evidence="7">
    <location>
        <begin position="125"/>
        <end position="149"/>
    </location>
</feature>
<feature type="transmembrane region" description="Helical" evidence="7">
    <location>
        <begin position="65"/>
        <end position="83"/>
    </location>
</feature>
<keyword evidence="3 7" id="KW-0812">Transmembrane</keyword>
<evidence type="ECO:0000256" key="1">
    <source>
        <dbReference type="ARBA" id="ARBA00004141"/>
    </source>
</evidence>
<comment type="cofactor">
    <cofactor evidence="7">
        <name>heme b</name>
        <dbReference type="ChEBI" id="CHEBI:60344"/>
    </cofactor>
    <text evidence="7">Binds 1 heme b (iron(II)-protoporphyrin IX) group per subunit.</text>
</comment>
<sequence length="294" mass="32811">MRLMTNLSSYAEFAPWNDRRGKLSVLRLIVLLVLLLPATMVLADLAFGPIRPEPYEHALHESGEWAVRFLLLSLFVTPLRRIFSWNKIIGVRRMIGVSVCAYAFLHLGLYAAQENWDLLKVVSEIYQRIYLTIGFVALLGLAALCATSFDRAVRKMGKSWHRLHMLAYPIAALGILHFFLQSKSDVTQPTLMAGLFCLLMFYRLAVRVNLPVSSWWVLLVCAGLSSAATAGIEYAWYALATGIPAHLVFLANFDVANSLRPAVWIGIIGAVISLAALVRLGWTHLRSEKRSIAA</sequence>
<feature type="transmembrane region" description="Helical" evidence="7">
    <location>
        <begin position="186"/>
        <end position="204"/>
    </location>
</feature>
<name>A0ABU8TQV9_9HYPH</name>
<dbReference type="Proteomes" id="UP001385499">
    <property type="component" value="Unassembled WGS sequence"/>
</dbReference>
<dbReference type="InterPro" id="IPR022837">
    <property type="entry name" value="MsrQ-like"/>
</dbReference>
<comment type="caution">
    <text evidence="9">The sequence shown here is derived from an EMBL/GenBank/DDBJ whole genome shotgun (WGS) entry which is preliminary data.</text>
</comment>
<feature type="transmembrane region" description="Helical" evidence="7">
    <location>
        <begin position="216"/>
        <end position="239"/>
    </location>
</feature>
<comment type="cofactor">
    <cofactor evidence="7">
        <name>FMN</name>
        <dbReference type="ChEBI" id="CHEBI:58210"/>
    </cofactor>
    <text evidence="7">Binds 1 FMN per subunit.</text>
</comment>
<evidence type="ECO:0000256" key="2">
    <source>
        <dbReference type="ARBA" id="ARBA00022448"/>
    </source>
</evidence>
<evidence type="ECO:0000256" key="3">
    <source>
        <dbReference type="ARBA" id="ARBA00022692"/>
    </source>
</evidence>
<comment type="subcellular location">
    <subcellularLocation>
        <location evidence="7">Cell membrane</location>
        <topology evidence="7">Multi-pass membrane protein</topology>
    </subcellularLocation>
    <subcellularLocation>
        <location evidence="1">Membrane</location>
        <topology evidence="1">Multi-pass membrane protein</topology>
    </subcellularLocation>
</comment>
<keyword evidence="7" id="KW-0349">Heme</keyword>